<protein>
    <recommendedName>
        <fullName evidence="2 5">Basal-body rod modification protein FlgD</fullName>
    </recommendedName>
</protein>
<gene>
    <name evidence="8" type="ORF">EDD53_2402</name>
</gene>
<organism evidence="8 9">
    <name type="scientific">Pacificibacter maritimus</name>
    <dbReference type="NCBI Taxonomy" id="762213"/>
    <lineage>
        <taxon>Bacteria</taxon>
        <taxon>Pseudomonadati</taxon>
        <taxon>Pseudomonadota</taxon>
        <taxon>Alphaproteobacteria</taxon>
        <taxon>Rhodobacterales</taxon>
        <taxon>Roseobacteraceae</taxon>
        <taxon>Pacificibacter</taxon>
    </lineage>
</organism>
<evidence type="ECO:0000256" key="4">
    <source>
        <dbReference type="ARBA" id="ARBA00024746"/>
    </source>
</evidence>
<evidence type="ECO:0000256" key="3">
    <source>
        <dbReference type="ARBA" id="ARBA00022795"/>
    </source>
</evidence>
<dbReference type="InterPro" id="IPR005648">
    <property type="entry name" value="FlgD"/>
</dbReference>
<dbReference type="Pfam" id="PF13860">
    <property type="entry name" value="FlgD_ig"/>
    <property type="match status" value="1"/>
</dbReference>
<keyword evidence="8" id="KW-0282">Flagellum</keyword>
<comment type="function">
    <text evidence="4 5">Required for flagellar hook formation. May act as a scaffolding protein.</text>
</comment>
<keyword evidence="9" id="KW-1185">Reference proteome</keyword>
<dbReference type="GO" id="GO:0044781">
    <property type="term" value="P:bacterial-type flagellum organization"/>
    <property type="evidence" value="ECO:0007669"/>
    <property type="project" value="UniProtKB-UniRule"/>
</dbReference>
<proteinExistence type="inferred from homology"/>
<dbReference type="EMBL" id="RKQK01000004">
    <property type="protein sequence ID" value="RPE64642.1"/>
    <property type="molecule type" value="Genomic_DNA"/>
</dbReference>
<comment type="caution">
    <text evidence="8">The sequence shown here is derived from an EMBL/GenBank/DDBJ whole genome shotgun (WGS) entry which is preliminary data.</text>
</comment>
<feature type="domain" description="FlgD/Vpr Ig-like" evidence="7">
    <location>
        <begin position="111"/>
        <end position="174"/>
    </location>
</feature>
<dbReference type="Gene3D" id="2.30.30.910">
    <property type="match status" value="1"/>
</dbReference>
<dbReference type="RefSeq" id="WP_123793450.1">
    <property type="nucleotide sequence ID" value="NZ_RKQK01000004.1"/>
</dbReference>
<evidence type="ECO:0000256" key="6">
    <source>
        <dbReference type="SAM" id="MobiDB-lite"/>
    </source>
</evidence>
<evidence type="ECO:0000256" key="1">
    <source>
        <dbReference type="ARBA" id="ARBA00010577"/>
    </source>
</evidence>
<dbReference type="Gene3D" id="2.60.40.4070">
    <property type="match status" value="1"/>
</dbReference>
<dbReference type="Proteomes" id="UP000269689">
    <property type="component" value="Unassembled WGS sequence"/>
</dbReference>
<name>A0A3N4U2B2_9RHOB</name>
<keyword evidence="8" id="KW-0969">Cilium</keyword>
<sequence length="225" mass="24199">MTSSVTAAQPTTYAQTSTAETQTEESTSAITSDFETFLKMLTVQMQNQDPLNPVDSADYAIQLATFSGVEQQVQTNDLLKSLGTQMGVMGMAQIAGWVGMEARTQAPVHYDGAPITLAPNPSSSADRTFLVVQDATGTVVQTQEIPNTRDYYEWDGLDENGAPLPDGNYSFTLENFAYDEYLSTTTVEAFGYVTEARAEGTDTVLVMEGGAEVSADAISALREPN</sequence>
<dbReference type="InterPro" id="IPR025965">
    <property type="entry name" value="FlgD/Vpr_Ig-like"/>
</dbReference>
<feature type="compositionally biased region" description="Low complexity" evidence="6">
    <location>
        <begin position="11"/>
        <end position="28"/>
    </location>
</feature>
<keyword evidence="8" id="KW-0966">Cell projection</keyword>
<evidence type="ECO:0000256" key="2">
    <source>
        <dbReference type="ARBA" id="ARBA00016013"/>
    </source>
</evidence>
<evidence type="ECO:0000313" key="8">
    <source>
        <dbReference type="EMBL" id="RPE64642.1"/>
    </source>
</evidence>
<dbReference type="NCBIfam" id="NF009453">
    <property type="entry name" value="PRK12813.1"/>
    <property type="match status" value="1"/>
</dbReference>
<evidence type="ECO:0000256" key="5">
    <source>
        <dbReference type="RuleBase" id="RU362076"/>
    </source>
</evidence>
<dbReference type="Pfam" id="PF03963">
    <property type="entry name" value="FlgD"/>
    <property type="match status" value="1"/>
</dbReference>
<accession>A0A3N4U2B2</accession>
<keyword evidence="3 5" id="KW-1005">Bacterial flagellum biogenesis</keyword>
<feature type="region of interest" description="Disordered" evidence="6">
    <location>
        <begin position="1"/>
        <end position="28"/>
    </location>
</feature>
<evidence type="ECO:0000313" key="9">
    <source>
        <dbReference type="Proteomes" id="UP000269689"/>
    </source>
</evidence>
<dbReference type="OrthoDB" id="9785233at2"/>
<reference evidence="8 9" key="1">
    <citation type="submission" date="2018-11" db="EMBL/GenBank/DDBJ databases">
        <title>Genomic Encyclopedia of Type Strains, Phase IV (KMG-IV): sequencing the most valuable type-strain genomes for metagenomic binning, comparative biology and taxonomic classification.</title>
        <authorList>
            <person name="Goeker M."/>
        </authorList>
    </citation>
    <scope>NUCLEOTIDE SEQUENCE [LARGE SCALE GENOMIC DNA]</scope>
    <source>
        <strain evidence="8 9">DSM 104731</strain>
    </source>
</reference>
<comment type="similarity">
    <text evidence="1 5">Belongs to the FlgD family.</text>
</comment>
<dbReference type="AlphaFoldDB" id="A0A3N4U2B2"/>
<evidence type="ECO:0000259" key="7">
    <source>
        <dbReference type="Pfam" id="PF13860"/>
    </source>
</evidence>
<feature type="compositionally biased region" description="Polar residues" evidence="6">
    <location>
        <begin position="1"/>
        <end position="10"/>
    </location>
</feature>